<proteinExistence type="predicted"/>
<name>A0A0K0E8R4_STRER</name>
<dbReference type="WBParaSite" id="SSTP_0000589600.1">
    <property type="protein sequence ID" value="SSTP_0000589600.1"/>
    <property type="gene ID" value="SSTP_0000589600"/>
</dbReference>
<organism evidence="2">
    <name type="scientific">Strongyloides stercoralis</name>
    <name type="common">Threadworm</name>
    <dbReference type="NCBI Taxonomy" id="6248"/>
    <lineage>
        <taxon>Eukaryota</taxon>
        <taxon>Metazoa</taxon>
        <taxon>Ecdysozoa</taxon>
        <taxon>Nematoda</taxon>
        <taxon>Chromadorea</taxon>
        <taxon>Rhabditida</taxon>
        <taxon>Tylenchina</taxon>
        <taxon>Panagrolaimomorpha</taxon>
        <taxon>Strongyloidoidea</taxon>
        <taxon>Strongyloididae</taxon>
        <taxon>Strongyloides</taxon>
    </lineage>
</organism>
<dbReference type="WBParaSite" id="TCONS_00004085.p1">
    <property type="protein sequence ID" value="TCONS_00004085.p1"/>
    <property type="gene ID" value="XLOC_001053"/>
</dbReference>
<reference evidence="2" key="1">
    <citation type="submission" date="2015-08" db="UniProtKB">
        <authorList>
            <consortium name="WormBaseParasite"/>
        </authorList>
    </citation>
    <scope>IDENTIFICATION</scope>
</reference>
<keyword evidence="1" id="KW-1185">Reference proteome</keyword>
<dbReference type="Proteomes" id="UP000035681">
    <property type="component" value="Unplaced"/>
</dbReference>
<evidence type="ECO:0000313" key="2">
    <source>
        <dbReference type="WBParaSite" id="SSTP_0000589600.1"/>
    </source>
</evidence>
<dbReference type="AlphaFoldDB" id="A0A0K0E8R4"/>
<evidence type="ECO:0000313" key="3">
    <source>
        <dbReference type="WBParaSite" id="TCONS_00004085.p1"/>
    </source>
</evidence>
<dbReference type="STRING" id="6248.A0A0K0E8R4"/>
<evidence type="ECO:0000313" key="1">
    <source>
        <dbReference type="Proteomes" id="UP000035681"/>
    </source>
</evidence>
<sequence>MQKQLFLLNRCLFSKNIISTRSNFFTSQTPDKTINNFLSSNLQNTSNKKLLDFSKYTATEDFGSLLDEADVCEKTNNFLDIPTKPRTLDFYSSLNFYTEAEKQHIDLSSFLDDVVHIEDSENIENEVKITLDGNRIETFNIKKMKKFVKGNDYENIVNELNNKKWPNFRNNHTLFNQILKIVIENSNYHEAKDVLNDFANSDYTTYLENSLALYYFKRILEQSNLETVINEMDRLHDLFLLNELSMICNKAKIKKIESKSNEQALEIFDLAYQMKYTLPEIEKLWKALLSKGYITSKAIYFEFAVSKLLDMEDIDLAMSYWDRQRLEFLESTCFPYFYKFLNTNNISPNQKLYRDIIEIESKMNRSTAVFANILVCLIEMNKISEAKTFVKNISLTPLEYKRLLKKVDNKNACDVLAGIIKETIKK</sequence>
<accession>A0A0K0E8R4</accession>
<protein>
    <submittedName>
        <fullName evidence="2 3">Uncharacterized protein</fullName>
    </submittedName>
</protein>